<feature type="DNA-binding region" description="OmpR/PhoB-type" evidence="7">
    <location>
        <begin position="126"/>
        <end position="220"/>
    </location>
</feature>
<dbReference type="RefSeq" id="WP_138152114.1">
    <property type="nucleotide sequence ID" value="NZ_VANU01000002.1"/>
</dbReference>
<gene>
    <name evidence="10" type="ORF">FDK22_06600</name>
</gene>
<dbReference type="InterPro" id="IPR016032">
    <property type="entry name" value="Sig_transdc_resp-reg_C-effctor"/>
</dbReference>
<organism evidence="10 11">
    <name type="scientific">Arcobacter arenosus</name>
    <dbReference type="NCBI Taxonomy" id="2576037"/>
    <lineage>
        <taxon>Bacteria</taxon>
        <taxon>Pseudomonadati</taxon>
        <taxon>Campylobacterota</taxon>
        <taxon>Epsilonproteobacteria</taxon>
        <taxon>Campylobacterales</taxon>
        <taxon>Arcobacteraceae</taxon>
        <taxon>Arcobacter</taxon>
    </lineage>
</organism>
<reference evidence="10 11" key="1">
    <citation type="submission" date="2019-05" db="EMBL/GenBank/DDBJ databases">
        <title>Arcobacter sp. nov., isolated from sea sediment.</title>
        <authorList>
            <person name="Kim W."/>
        </authorList>
    </citation>
    <scope>NUCLEOTIDE SEQUENCE [LARGE SCALE GENOMIC DNA]</scope>
    <source>
        <strain evidence="10 11">CAU 1517</strain>
    </source>
</reference>
<dbReference type="GO" id="GO:0000156">
    <property type="term" value="F:phosphorelay response regulator activity"/>
    <property type="evidence" value="ECO:0007669"/>
    <property type="project" value="TreeGrafter"/>
</dbReference>
<keyword evidence="5" id="KW-0804">Transcription</keyword>
<dbReference type="SUPFAM" id="SSF52172">
    <property type="entry name" value="CheY-like"/>
    <property type="match status" value="1"/>
</dbReference>
<dbReference type="GO" id="GO:0005829">
    <property type="term" value="C:cytosol"/>
    <property type="evidence" value="ECO:0007669"/>
    <property type="project" value="TreeGrafter"/>
</dbReference>
<evidence type="ECO:0000313" key="10">
    <source>
        <dbReference type="EMBL" id="TLP39531.1"/>
    </source>
</evidence>
<dbReference type="InterPro" id="IPR001789">
    <property type="entry name" value="Sig_transdc_resp-reg_receiver"/>
</dbReference>
<evidence type="ECO:0000256" key="5">
    <source>
        <dbReference type="ARBA" id="ARBA00023163"/>
    </source>
</evidence>
<dbReference type="SMART" id="SM00862">
    <property type="entry name" value="Trans_reg_C"/>
    <property type="match status" value="1"/>
</dbReference>
<dbReference type="PANTHER" id="PTHR48111:SF1">
    <property type="entry name" value="TWO-COMPONENT RESPONSE REGULATOR ORR33"/>
    <property type="match status" value="1"/>
</dbReference>
<evidence type="ECO:0000256" key="4">
    <source>
        <dbReference type="ARBA" id="ARBA00023125"/>
    </source>
</evidence>
<proteinExistence type="predicted"/>
<dbReference type="PROSITE" id="PS50110">
    <property type="entry name" value="RESPONSE_REGULATORY"/>
    <property type="match status" value="1"/>
</dbReference>
<keyword evidence="1 6" id="KW-0597">Phosphoprotein</keyword>
<dbReference type="Proteomes" id="UP000308901">
    <property type="component" value="Unassembled WGS sequence"/>
</dbReference>
<keyword evidence="4 7" id="KW-0238">DNA-binding</keyword>
<dbReference type="Pfam" id="PF00486">
    <property type="entry name" value="Trans_reg_C"/>
    <property type="match status" value="1"/>
</dbReference>
<dbReference type="PANTHER" id="PTHR48111">
    <property type="entry name" value="REGULATOR OF RPOS"/>
    <property type="match status" value="1"/>
</dbReference>
<dbReference type="Pfam" id="PF00072">
    <property type="entry name" value="Response_reg"/>
    <property type="match status" value="1"/>
</dbReference>
<protein>
    <submittedName>
        <fullName evidence="10">Response regulator transcription factor</fullName>
    </submittedName>
</protein>
<evidence type="ECO:0000256" key="7">
    <source>
        <dbReference type="PROSITE-ProRule" id="PRU01091"/>
    </source>
</evidence>
<feature type="modified residue" description="4-aspartylphosphate" evidence="6">
    <location>
        <position position="51"/>
    </location>
</feature>
<dbReference type="CDD" id="cd00383">
    <property type="entry name" value="trans_reg_C"/>
    <property type="match status" value="1"/>
</dbReference>
<dbReference type="GO" id="GO:0006355">
    <property type="term" value="P:regulation of DNA-templated transcription"/>
    <property type="evidence" value="ECO:0007669"/>
    <property type="project" value="InterPro"/>
</dbReference>
<accession>A0A5R8Y3T7</accession>
<dbReference type="InterPro" id="IPR011006">
    <property type="entry name" value="CheY-like_superfamily"/>
</dbReference>
<dbReference type="CDD" id="cd00156">
    <property type="entry name" value="REC"/>
    <property type="match status" value="1"/>
</dbReference>
<dbReference type="Gene3D" id="3.40.50.2300">
    <property type="match status" value="1"/>
</dbReference>
<dbReference type="InterPro" id="IPR036388">
    <property type="entry name" value="WH-like_DNA-bd_sf"/>
</dbReference>
<dbReference type="AlphaFoldDB" id="A0A5R8Y3T7"/>
<dbReference type="SMART" id="SM00448">
    <property type="entry name" value="REC"/>
    <property type="match status" value="1"/>
</dbReference>
<dbReference type="OrthoDB" id="8912111at2"/>
<keyword evidence="2" id="KW-0902">Two-component regulatory system</keyword>
<name>A0A5R8Y3T7_9BACT</name>
<comment type="caution">
    <text evidence="10">The sequence shown here is derived from an EMBL/GenBank/DDBJ whole genome shotgun (WGS) entry which is preliminary data.</text>
</comment>
<dbReference type="EMBL" id="VANU01000002">
    <property type="protein sequence ID" value="TLP39531.1"/>
    <property type="molecule type" value="Genomic_DNA"/>
</dbReference>
<dbReference type="GO" id="GO:0032993">
    <property type="term" value="C:protein-DNA complex"/>
    <property type="evidence" value="ECO:0007669"/>
    <property type="project" value="TreeGrafter"/>
</dbReference>
<sequence>MKIFLLEDDFSLNKLISNALEKKGFFITSVDNGYDAMTNILNNNYDLYILDINVPGFSGHEVLEEIRKRHEDLPVIIVSAELDIDNISKAYELGCNDYLKKPFELEELLLHLKYHIKTILKNDIDKDVIELGFGYKFNLKDQNLYKHDHEIVLTHKEKLLLTLFVNNLDKTVTSEMIHEYVWDNKAVEAVSMRSVIHKLQKKLKNGMIANIRGVGYKFISKDISGF</sequence>
<evidence type="ECO:0000256" key="2">
    <source>
        <dbReference type="ARBA" id="ARBA00023012"/>
    </source>
</evidence>
<dbReference type="PROSITE" id="PS51755">
    <property type="entry name" value="OMPR_PHOB"/>
    <property type="match status" value="1"/>
</dbReference>
<evidence type="ECO:0000256" key="6">
    <source>
        <dbReference type="PROSITE-ProRule" id="PRU00169"/>
    </source>
</evidence>
<feature type="domain" description="OmpR/PhoB-type" evidence="9">
    <location>
        <begin position="126"/>
        <end position="220"/>
    </location>
</feature>
<evidence type="ECO:0000259" key="8">
    <source>
        <dbReference type="PROSITE" id="PS50110"/>
    </source>
</evidence>
<evidence type="ECO:0000256" key="3">
    <source>
        <dbReference type="ARBA" id="ARBA00023015"/>
    </source>
</evidence>
<keyword evidence="11" id="KW-1185">Reference proteome</keyword>
<evidence type="ECO:0000313" key="11">
    <source>
        <dbReference type="Proteomes" id="UP000308901"/>
    </source>
</evidence>
<feature type="domain" description="Response regulatory" evidence="8">
    <location>
        <begin position="2"/>
        <end position="116"/>
    </location>
</feature>
<dbReference type="Gene3D" id="1.10.10.10">
    <property type="entry name" value="Winged helix-like DNA-binding domain superfamily/Winged helix DNA-binding domain"/>
    <property type="match status" value="1"/>
</dbReference>
<dbReference type="InterPro" id="IPR039420">
    <property type="entry name" value="WalR-like"/>
</dbReference>
<dbReference type="InterPro" id="IPR001867">
    <property type="entry name" value="OmpR/PhoB-type_DNA-bd"/>
</dbReference>
<dbReference type="GO" id="GO:0000976">
    <property type="term" value="F:transcription cis-regulatory region binding"/>
    <property type="evidence" value="ECO:0007669"/>
    <property type="project" value="TreeGrafter"/>
</dbReference>
<evidence type="ECO:0000259" key="9">
    <source>
        <dbReference type="PROSITE" id="PS51755"/>
    </source>
</evidence>
<keyword evidence="3" id="KW-0805">Transcription regulation</keyword>
<dbReference type="SUPFAM" id="SSF46894">
    <property type="entry name" value="C-terminal effector domain of the bipartite response regulators"/>
    <property type="match status" value="1"/>
</dbReference>
<evidence type="ECO:0000256" key="1">
    <source>
        <dbReference type="ARBA" id="ARBA00022553"/>
    </source>
</evidence>